<proteinExistence type="predicted"/>
<keyword evidence="1" id="KW-0812">Transmembrane</keyword>
<evidence type="ECO:0000256" key="1">
    <source>
        <dbReference type="SAM" id="Phobius"/>
    </source>
</evidence>
<dbReference type="AlphaFoldDB" id="A0A430BWV7"/>
<feature type="transmembrane region" description="Helical" evidence="1">
    <location>
        <begin position="36"/>
        <end position="57"/>
    </location>
</feature>
<reference evidence="3 4" key="1">
    <citation type="submission" date="2018-07" db="EMBL/GenBank/DDBJ databases">
        <title>Genomic and Epidemiologic Investigation of an Indolent Hospital Outbreak.</title>
        <authorList>
            <person name="Johnson R.C."/>
            <person name="Deming C."/>
            <person name="Conlan S."/>
            <person name="Zellmer C.J."/>
            <person name="Michelin A.V."/>
            <person name="Lee-Lin S."/>
            <person name="Thomas P.J."/>
            <person name="Park M."/>
            <person name="Weingarten R.A."/>
            <person name="Less J."/>
            <person name="Dekker J.P."/>
            <person name="Frank K.M."/>
            <person name="Musser K.A."/>
            <person name="Mcquiston J.R."/>
            <person name="Henderson D.K."/>
            <person name="Lau A.F."/>
            <person name="Palmore T.N."/>
            <person name="Segre J.A."/>
        </authorList>
    </citation>
    <scope>NUCLEOTIDE SEQUENCE [LARGE SCALE GENOMIC DNA]</scope>
    <source>
        <strain evidence="3 4">SK-NIH.Env6_1116</strain>
    </source>
</reference>
<keyword evidence="1" id="KW-0472">Membrane</keyword>
<sequence>MRFAIPPALFLPAWSTAAVAAGVQNVQPSAQAIMHIAWLGLDVPVVSAILAVLGVVLARPIAPKGPAPLTVWQTFCVYALTALLLLAWVIERRPGFLFAFVMSIGLSFSILSVLEAIGDQAREFFSRLTAVFNPRGGSDA</sequence>
<evidence type="ECO:0000313" key="4">
    <source>
        <dbReference type="Proteomes" id="UP000287401"/>
    </source>
</evidence>
<feature type="transmembrane region" description="Helical" evidence="1">
    <location>
        <begin position="96"/>
        <end position="117"/>
    </location>
</feature>
<gene>
    <name evidence="3" type="ORF">DAH51_10375</name>
</gene>
<name>A0A430BWV7_SPHYA</name>
<comment type="caution">
    <text evidence="3">The sequence shown here is derived from an EMBL/GenBank/DDBJ whole genome shotgun (WGS) entry which is preliminary data.</text>
</comment>
<feature type="chain" id="PRO_5019463414" evidence="2">
    <location>
        <begin position="21"/>
        <end position="140"/>
    </location>
</feature>
<feature type="transmembrane region" description="Helical" evidence="1">
    <location>
        <begin position="69"/>
        <end position="90"/>
    </location>
</feature>
<dbReference type="Proteomes" id="UP000287401">
    <property type="component" value="Unassembled WGS sequence"/>
</dbReference>
<keyword evidence="2" id="KW-0732">Signal</keyword>
<dbReference type="RefSeq" id="WP_125998213.1">
    <property type="nucleotide sequence ID" value="NZ_QRAL01000009.1"/>
</dbReference>
<feature type="signal peptide" evidence="2">
    <location>
        <begin position="1"/>
        <end position="20"/>
    </location>
</feature>
<keyword evidence="1" id="KW-1133">Transmembrane helix</keyword>
<evidence type="ECO:0000313" key="3">
    <source>
        <dbReference type="EMBL" id="RSU57209.1"/>
    </source>
</evidence>
<evidence type="ECO:0000256" key="2">
    <source>
        <dbReference type="SAM" id="SignalP"/>
    </source>
</evidence>
<protein>
    <submittedName>
        <fullName evidence="3">Uncharacterized protein</fullName>
    </submittedName>
</protein>
<dbReference type="EMBL" id="QRAL01000009">
    <property type="protein sequence ID" value="RSU57209.1"/>
    <property type="molecule type" value="Genomic_DNA"/>
</dbReference>
<accession>A0A430BWV7</accession>
<organism evidence="3 4">
    <name type="scientific">Sphingobium yanoikuyae</name>
    <name type="common">Sphingomonas yanoikuyae</name>
    <dbReference type="NCBI Taxonomy" id="13690"/>
    <lineage>
        <taxon>Bacteria</taxon>
        <taxon>Pseudomonadati</taxon>
        <taxon>Pseudomonadota</taxon>
        <taxon>Alphaproteobacteria</taxon>
        <taxon>Sphingomonadales</taxon>
        <taxon>Sphingomonadaceae</taxon>
        <taxon>Sphingobium</taxon>
    </lineage>
</organism>